<evidence type="ECO:0000313" key="4">
    <source>
        <dbReference type="Proteomes" id="UP000234323"/>
    </source>
</evidence>
<dbReference type="EMBL" id="LLXJ01000033">
    <property type="protein sequence ID" value="PKC16806.1"/>
    <property type="molecule type" value="Genomic_DNA"/>
</dbReference>
<reference evidence="2 4" key="1">
    <citation type="submission" date="2015-10" db="EMBL/GenBank/DDBJ databases">
        <title>Genome analyses suggest a sexual origin of heterokaryosis in a supposedly ancient asexual fungus.</title>
        <authorList>
            <person name="Ropars J."/>
            <person name="Sedzielewska K."/>
            <person name="Noel J."/>
            <person name="Charron P."/>
            <person name="Farinelli L."/>
            <person name="Marton T."/>
            <person name="Kruger M."/>
            <person name="Pelin A."/>
            <person name="Brachmann A."/>
            <person name="Corradi N."/>
        </authorList>
    </citation>
    <scope>NUCLEOTIDE SEQUENCE [LARGE SCALE GENOMIC DNA]</scope>
    <source>
        <strain evidence="2 4">A4</strain>
        <strain evidence="1 3">A5</strain>
    </source>
</reference>
<evidence type="ECO:0000313" key="1">
    <source>
        <dbReference type="EMBL" id="PKC16806.1"/>
    </source>
</evidence>
<dbReference type="AlphaFoldDB" id="A0A2I1G2W3"/>
<dbReference type="InterPro" id="IPR052945">
    <property type="entry name" value="Mitotic_Regulator"/>
</dbReference>
<dbReference type="VEuPathDB" id="FungiDB:RhiirA1_406937"/>
<dbReference type="InterPro" id="IPR011990">
    <property type="entry name" value="TPR-like_helical_dom_sf"/>
</dbReference>
<name>A0A2I1G2W3_9GLOM</name>
<keyword evidence="4" id="KW-1185">Reference proteome</keyword>
<dbReference type="Pfam" id="PF08238">
    <property type="entry name" value="Sel1"/>
    <property type="match status" value="2"/>
</dbReference>
<comment type="caution">
    <text evidence="2">The sequence shown here is derived from an EMBL/GenBank/DDBJ whole genome shotgun (WGS) entry which is preliminary data.</text>
</comment>
<dbReference type="Proteomes" id="UP000234323">
    <property type="component" value="Unassembled WGS sequence"/>
</dbReference>
<evidence type="ECO:0000313" key="3">
    <source>
        <dbReference type="Proteomes" id="UP000232722"/>
    </source>
</evidence>
<dbReference type="SUPFAM" id="SSF81901">
    <property type="entry name" value="HCP-like"/>
    <property type="match status" value="1"/>
</dbReference>
<dbReference type="Proteomes" id="UP000232722">
    <property type="component" value="Unassembled WGS sequence"/>
</dbReference>
<protein>
    <submittedName>
        <fullName evidence="2">HCP-like protein</fullName>
    </submittedName>
</protein>
<gene>
    <name evidence="2" type="ORF">RhiirA4_395349</name>
    <name evidence="1" type="ORF">RhiirA5_347163</name>
</gene>
<dbReference type="InterPro" id="IPR006597">
    <property type="entry name" value="Sel1-like"/>
</dbReference>
<proteinExistence type="predicted"/>
<dbReference type="Gene3D" id="1.25.40.10">
    <property type="entry name" value="Tetratricopeptide repeat domain"/>
    <property type="match status" value="1"/>
</dbReference>
<sequence>MTLTDAAKQHKLYDKHGKPAGDLKTAYKCFEAYANLSNTGTANCNQIKAKYYKAYYISKGYVKSPPNKDKIVAELFKEVADDEANEFSEAKVRYGDCLYYGKGVEKNESEALKYFEKAAEDGLKVARYNAGNMYYNGFGCTKDIEKAKHYMKLAAYNDYEPAVKFCKDHDL</sequence>
<dbReference type="PANTHER" id="PTHR43628">
    <property type="entry name" value="ACTIVATOR OF C KINASE PROTEIN 1-RELATED"/>
    <property type="match status" value="1"/>
</dbReference>
<evidence type="ECO:0000313" key="2">
    <source>
        <dbReference type="EMBL" id="PKY40972.1"/>
    </source>
</evidence>
<accession>A0A2I1G2W3</accession>
<dbReference type="SMART" id="SM00671">
    <property type="entry name" value="SEL1"/>
    <property type="match status" value="2"/>
</dbReference>
<dbReference type="EMBL" id="LLXI01000126">
    <property type="protein sequence ID" value="PKY40972.1"/>
    <property type="molecule type" value="Genomic_DNA"/>
</dbReference>
<reference evidence="1 3" key="2">
    <citation type="submission" date="2017-09" db="EMBL/GenBank/DDBJ databases">
        <title>Extensive intraspecific genome diversity in a model arbuscular mycorrhizal fungus.</title>
        <authorList>
            <person name="Chen E.C."/>
            <person name="Morin E."/>
            <person name="Beaudet D."/>
            <person name="Noel J."/>
            <person name="Ndikumana S."/>
            <person name="Charron P."/>
            <person name="St-Onge C."/>
            <person name="Giorgi J."/>
            <person name="Grigoriev I.V."/>
            <person name="Roux C."/>
            <person name="Martin F.M."/>
            <person name="Corradi N."/>
        </authorList>
    </citation>
    <scope>NUCLEOTIDE SEQUENCE [LARGE SCALE GENOMIC DNA]</scope>
    <source>
        <strain evidence="1 3">A5</strain>
    </source>
</reference>
<dbReference type="PANTHER" id="PTHR43628:SF1">
    <property type="entry name" value="CHITIN SYNTHASE REGULATORY FACTOR 2-RELATED"/>
    <property type="match status" value="1"/>
</dbReference>
<organism evidence="2 4">
    <name type="scientific">Rhizophagus irregularis</name>
    <dbReference type="NCBI Taxonomy" id="588596"/>
    <lineage>
        <taxon>Eukaryota</taxon>
        <taxon>Fungi</taxon>
        <taxon>Fungi incertae sedis</taxon>
        <taxon>Mucoromycota</taxon>
        <taxon>Glomeromycotina</taxon>
        <taxon>Glomeromycetes</taxon>
        <taxon>Glomerales</taxon>
        <taxon>Glomeraceae</taxon>
        <taxon>Rhizophagus</taxon>
    </lineage>
</organism>